<evidence type="ECO:0000313" key="7">
    <source>
        <dbReference type="Proteomes" id="UP000005990"/>
    </source>
</evidence>
<protein>
    <recommendedName>
        <fullName evidence="8">DUF697 domain-containing protein</fullName>
    </recommendedName>
</protein>
<comment type="subcellular location">
    <subcellularLocation>
        <location evidence="1">Membrane</location>
        <topology evidence="1">Multi-pass membrane protein</topology>
    </subcellularLocation>
</comment>
<accession>E4KRD1</accession>
<evidence type="ECO:0000256" key="3">
    <source>
        <dbReference type="ARBA" id="ARBA00022989"/>
    </source>
</evidence>
<proteinExistence type="predicted"/>
<evidence type="ECO:0000256" key="1">
    <source>
        <dbReference type="ARBA" id="ARBA00004141"/>
    </source>
</evidence>
<dbReference type="eggNOG" id="COG3768">
    <property type="taxonomic scope" value="Bacteria"/>
</dbReference>
<organism evidence="6 7">
    <name type="scientific">Eremococcus coleocola ACS-139-V-Col8</name>
    <dbReference type="NCBI Taxonomy" id="908337"/>
    <lineage>
        <taxon>Bacteria</taxon>
        <taxon>Bacillati</taxon>
        <taxon>Bacillota</taxon>
        <taxon>Bacilli</taxon>
        <taxon>Lactobacillales</taxon>
        <taxon>Aerococcaceae</taxon>
        <taxon>Eremococcus</taxon>
    </lineage>
</organism>
<dbReference type="EMBL" id="AENN01000018">
    <property type="protein sequence ID" value="EFR30516.1"/>
    <property type="molecule type" value="Genomic_DNA"/>
</dbReference>
<keyword evidence="7" id="KW-1185">Reference proteome</keyword>
<keyword evidence="3 5" id="KW-1133">Transmembrane helix</keyword>
<dbReference type="GO" id="GO:0016020">
    <property type="term" value="C:membrane"/>
    <property type="evidence" value="ECO:0007669"/>
    <property type="project" value="UniProtKB-SubCell"/>
</dbReference>
<dbReference type="AlphaFoldDB" id="E4KRD1"/>
<dbReference type="STRING" id="908337.HMPREF9257_0431"/>
<dbReference type="Pfam" id="PF05128">
    <property type="entry name" value="DUF697"/>
    <property type="match status" value="1"/>
</dbReference>
<keyword evidence="2 5" id="KW-0812">Transmembrane</keyword>
<dbReference type="RefSeq" id="WP_006419039.1">
    <property type="nucleotide sequence ID" value="NZ_AENN01000018.1"/>
</dbReference>
<evidence type="ECO:0000256" key="2">
    <source>
        <dbReference type="ARBA" id="ARBA00022692"/>
    </source>
</evidence>
<name>E4KRD1_9LACT</name>
<evidence type="ECO:0000256" key="4">
    <source>
        <dbReference type="ARBA" id="ARBA00023136"/>
    </source>
</evidence>
<dbReference type="OrthoDB" id="384184at2"/>
<evidence type="ECO:0008006" key="8">
    <source>
        <dbReference type="Google" id="ProtNLM"/>
    </source>
</evidence>
<dbReference type="InterPro" id="IPR021147">
    <property type="entry name" value="DUF697"/>
</dbReference>
<evidence type="ECO:0000256" key="5">
    <source>
        <dbReference type="SAM" id="Phobius"/>
    </source>
</evidence>
<gene>
    <name evidence="6" type="ORF">HMPREF9257_0431</name>
</gene>
<feature type="transmembrane region" description="Helical" evidence="5">
    <location>
        <begin position="12"/>
        <end position="35"/>
    </location>
</feature>
<keyword evidence="4 5" id="KW-0472">Membrane</keyword>
<evidence type="ECO:0000313" key="6">
    <source>
        <dbReference type="EMBL" id="EFR30516.1"/>
    </source>
</evidence>
<dbReference type="Proteomes" id="UP000005990">
    <property type="component" value="Unassembled WGS sequence"/>
</dbReference>
<sequence>MAQWWQDIRKFLKLIVIFVSIIFFVFLINQCVTLYNLLAQIHPYVAIAGVTLLVLAILWFAYKLYRQWSASPEVIQLSPEASDADYQDYVEKMLALLAKNPNLQDFDFEDEQKTQEEKLDQAIAVLDNLSLPMIKQNANAIFLTTAVSQNGSLDSLVVLFSLMRMIWQLANVYQTRPSLKGFLKLYGQVASVVLMARTIEDTDLIEGQLEPLIASLVGESVASAIPGMVPITNLVVSSLMEGSVNAFLTLRVGLITQAYLGMEKREDRSYIRRSAAMQSLTHMGSIIKENGKVIVKTVANAVKKSSMGTAKKWFNLDAVFNK</sequence>
<feature type="transmembrane region" description="Helical" evidence="5">
    <location>
        <begin position="41"/>
        <end position="62"/>
    </location>
</feature>
<reference evidence="6 7" key="1">
    <citation type="submission" date="2010-10" db="EMBL/GenBank/DDBJ databases">
        <authorList>
            <person name="Durkin A.S."/>
            <person name="Madupu R."/>
            <person name="Torralba M."/>
            <person name="Gillis M."/>
            <person name="Methe B."/>
            <person name="Sutton G."/>
            <person name="Nelson K.E."/>
        </authorList>
    </citation>
    <scope>NUCLEOTIDE SEQUENCE [LARGE SCALE GENOMIC DNA]</scope>
    <source>
        <strain evidence="6 7">ACS-139-V-Col8</strain>
    </source>
</reference>
<comment type="caution">
    <text evidence="6">The sequence shown here is derived from an EMBL/GenBank/DDBJ whole genome shotgun (WGS) entry which is preliminary data.</text>
</comment>